<organism evidence="3 4">
    <name type="scientific">Paenibacillus forsythiae</name>
    <dbReference type="NCBI Taxonomy" id="365616"/>
    <lineage>
        <taxon>Bacteria</taxon>
        <taxon>Bacillati</taxon>
        <taxon>Bacillota</taxon>
        <taxon>Bacilli</taxon>
        <taxon>Bacillales</taxon>
        <taxon>Paenibacillaceae</taxon>
        <taxon>Paenibacillus</taxon>
    </lineage>
</organism>
<dbReference type="Gene3D" id="3.20.20.70">
    <property type="entry name" value="Aldolase class I"/>
    <property type="match status" value="1"/>
</dbReference>
<protein>
    <submittedName>
        <fullName evidence="3">Tagatose-1,6-bisphosphate aldolase</fullName>
    </submittedName>
</protein>
<gene>
    <name evidence="3" type="ORF">J2Z22_001340</name>
</gene>
<evidence type="ECO:0000256" key="1">
    <source>
        <dbReference type="ARBA" id="ARBA00008679"/>
    </source>
</evidence>
<comment type="caution">
    <text evidence="3">The sequence shown here is derived from an EMBL/GenBank/DDBJ whole genome shotgun (WGS) entry which is preliminary data.</text>
</comment>
<comment type="similarity">
    <text evidence="1">Belongs to the aldolase LacD family.</text>
</comment>
<proteinExistence type="inferred from homology"/>
<name>A0ABU3H5S8_9BACL</name>
<dbReference type="EMBL" id="JAUSUY010000004">
    <property type="protein sequence ID" value="MDT3425821.1"/>
    <property type="molecule type" value="Genomic_DNA"/>
</dbReference>
<evidence type="ECO:0000313" key="4">
    <source>
        <dbReference type="Proteomes" id="UP001248709"/>
    </source>
</evidence>
<dbReference type="InterPro" id="IPR013785">
    <property type="entry name" value="Aldolase_TIM"/>
</dbReference>
<dbReference type="Proteomes" id="UP001248709">
    <property type="component" value="Unassembled WGS sequence"/>
</dbReference>
<dbReference type="Pfam" id="PF01791">
    <property type="entry name" value="DeoC"/>
    <property type="match status" value="1"/>
</dbReference>
<keyword evidence="4" id="KW-1185">Reference proteome</keyword>
<evidence type="ECO:0000256" key="2">
    <source>
        <dbReference type="ARBA" id="ARBA00023239"/>
    </source>
</evidence>
<accession>A0ABU3H5S8</accession>
<dbReference type="PANTHER" id="PTHR39340">
    <property type="entry name" value="SULFOFRUCTOSEPHOSPHATE ALDOLASE"/>
    <property type="match status" value="1"/>
</dbReference>
<keyword evidence="2" id="KW-0456">Lyase</keyword>
<dbReference type="InterPro" id="IPR050552">
    <property type="entry name" value="LacD_aldolase"/>
</dbReference>
<sequence>MFSQNEASEFYRRNSEKSRIPFIYLSGGVTNEQFIDTLKFAKNAGSTFCGVLCGRATWNDGVKPFAEQGDNAFREWLQKDGLANLERLKNVLQETATPWI</sequence>
<reference evidence="3 4" key="1">
    <citation type="submission" date="2023-07" db="EMBL/GenBank/DDBJ databases">
        <title>Genomic Encyclopedia of Type Strains, Phase IV (KMG-IV): sequencing the most valuable type-strain genomes for metagenomic binning, comparative biology and taxonomic classification.</title>
        <authorList>
            <person name="Goeker M."/>
        </authorList>
    </citation>
    <scope>NUCLEOTIDE SEQUENCE [LARGE SCALE GENOMIC DNA]</scope>
    <source>
        <strain evidence="3 4">T98</strain>
    </source>
</reference>
<dbReference type="SUPFAM" id="SSF51569">
    <property type="entry name" value="Aldolase"/>
    <property type="match status" value="1"/>
</dbReference>
<evidence type="ECO:0000313" key="3">
    <source>
        <dbReference type="EMBL" id="MDT3425821.1"/>
    </source>
</evidence>
<dbReference type="PANTHER" id="PTHR39340:SF1">
    <property type="entry name" value="SULFOFRUCTOSEPHOSPHATE ALDOLASE"/>
    <property type="match status" value="1"/>
</dbReference>
<dbReference type="InterPro" id="IPR002915">
    <property type="entry name" value="DeoC/FbaB/LacD_aldolase"/>
</dbReference>